<dbReference type="PANTHER" id="PTHR15654:SF1">
    <property type="entry name" value="COILED-COIL DOMAIN-CONTAINING PROTEIN 96"/>
    <property type="match status" value="1"/>
</dbReference>
<accession>A0A1I8P1T4</accession>
<evidence type="ECO:0000256" key="5">
    <source>
        <dbReference type="SAM" id="MobiDB-lite"/>
    </source>
</evidence>
<evidence type="ECO:0000256" key="4">
    <source>
        <dbReference type="SAM" id="Coils"/>
    </source>
</evidence>
<feature type="region of interest" description="Disordered" evidence="5">
    <location>
        <begin position="27"/>
        <end position="79"/>
    </location>
</feature>
<evidence type="ECO:0000313" key="8">
    <source>
        <dbReference type="Proteomes" id="UP000095300"/>
    </source>
</evidence>
<comment type="subcellular location">
    <subcellularLocation>
        <location evidence="1">Cell projection</location>
        <location evidence="1">Cilium</location>
    </subcellularLocation>
</comment>
<dbReference type="GO" id="GO:0036064">
    <property type="term" value="C:ciliary basal body"/>
    <property type="evidence" value="ECO:0007669"/>
    <property type="project" value="TreeGrafter"/>
</dbReference>
<feature type="compositionally biased region" description="Low complexity" evidence="5">
    <location>
        <begin position="31"/>
        <end position="47"/>
    </location>
</feature>
<evidence type="ECO:0000259" key="6">
    <source>
        <dbReference type="Pfam" id="PF13870"/>
    </source>
</evidence>
<protein>
    <recommendedName>
        <fullName evidence="6">CCDC113/CCDC96 coiled-coil domain-containing protein</fullName>
    </recommendedName>
</protein>
<evidence type="ECO:0000313" key="7">
    <source>
        <dbReference type="EnsemblMetazoa" id="SCAU004047-PA"/>
    </source>
</evidence>
<keyword evidence="8" id="KW-1185">Reference proteome</keyword>
<name>A0A1I8P1T4_STOCA</name>
<reference evidence="7" key="1">
    <citation type="submission" date="2020-05" db="UniProtKB">
        <authorList>
            <consortium name="EnsemblMetazoa"/>
        </authorList>
    </citation>
    <scope>IDENTIFICATION</scope>
    <source>
        <strain evidence="7">USDA</strain>
    </source>
</reference>
<dbReference type="GO" id="GO:0060271">
    <property type="term" value="P:cilium assembly"/>
    <property type="evidence" value="ECO:0007669"/>
    <property type="project" value="TreeGrafter"/>
</dbReference>
<dbReference type="KEGG" id="scac:106088446"/>
<dbReference type="InterPro" id="IPR051885">
    <property type="entry name" value="CC_CF"/>
</dbReference>
<dbReference type="Proteomes" id="UP000095300">
    <property type="component" value="Unassembled WGS sequence"/>
</dbReference>
<dbReference type="PANTHER" id="PTHR15654">
    <property type="entry name" value="COILED-COIL DOMAIN-CONTAINING PROTEIN 113-RELATED"/>
    <property type="match status" value="1"/>
</dbReference>
<dbReference type="EnsemblMetazoa" id="SCAU004047-RA">
    <property type="protein sequence ID" value="SCAU004047-PA"/>
    <property type="gene ID" value="SCAU004047"/>
</dbReference>
<proteinExistence type="predicted"/>
<organism evidence="7 8">
    <name type="scientific">Stomoxys calcitrans</name>
    <name type="common">Stable fly</name>
    <name type="synonym">Conops calcitrans</name>
    <dbReference type="NCBI Taxonomy" id="35570"/>
    <lineage>
        <taxon>Eukaryota</taxon>
        <taxon>Metazoa</taxon>
        <taxon>Ecdysozoa</taxon>
        <taxon>Arthropoda</taxon>
        <taxon>Hexapoda</taxon>
        <taxon>Insecta</taxon>
        <taxon>Pterygota</taxon>
        <taxon>Neoptera</taxon>
        <taxon>Endopterygota</taxon>
        <taxon>Diptera</taxon>
        <taxon>Brachycera</taxon>
        <taxon>Muscomorpha</taxon>
        <taxon>Muscoidea</taxon>
        <taxon>Muscidae</taxon>
        <taxon>Stomoxys</taxon>
    </lineage>
</organism>
<dbReference type="InterPro" id="IPR025254">
    <property type="entry name" value="CCDC113/CCDC96_CC"/>
</dbReference>
<evidence type="ECO:0000256" key="3">
    <source>
        <dbReference type="ARBA" id="ARBA00023273"/>
    </source>
</evidence>
<dbReference type="AlphaFoldDB" id="A0A1I8P1T4"/>
<feature type="compositionally biased region" description="Basic and acidic residues" evidence="5">
    <location>
        <begin position="48"/>
        <end position="77"/>
    </location>
</feature>
<evidence type="ECO:0000256" key="2">
    <source>
        <dbReference type="ARBA" id="ARBA00023054"/>
    </source>
</evidence>
<sequence length="599" mass="69000">MPSAMRNPSTISKRFSSKLYQPSKINTALLSPSSSSSTKSISSQDSSFTHHENNSIYQRFDESKTESYNNKESEHNNEPIVLEPSIDILEKFISLPDLDDISDDEYVFSSNGEETEEDHIEISDDILLGEIPPPGALEPIIDIASKPGLKGFFADPLTGTRLPSIPSVSIKEPYDTALTSSQVDSGEISFEEILSAEINLELNLMPDIFEKEDNEDFDKHQEEDQTLNELLAMEMFKELPLYDSSNAGELLVKEEEAKHLRQPIIELLDHLIHQAVEFTENISPRTFLRKRLDKRQLMLELFQKTKELEIKQNELSFLNLKVVEYFRRKQVIRPILPDSKKNTQRDAQKYSEAIQRLEHMLAKENNVRALTQKRKQVLEDELRETAAKGQSAVCEFEDLIKMHLMSDSRPKFNALIERLLIRMSKCRQEINEGRYILLMKLHTEASLNKKLSKIEDLGNGVTMNSLNKLENETQILSKKIGEKNCDLFKLYTRFSTDVHKLNHFKEKQYMLRISVAAQRLALEKLKGQKQSLRRKMCQMKVKGMGIREQFNDLSFKAGLLDKPALMLDYDQTCVKVDELRNIITGLGKQIEKLKQRIEE</sequence>
<evidence type="ECO:0000256" key="1">
    <source>
        <dbReference type="ARBA" id="ARBA00004138"/>
    </source>
</evidence>
<keyword evidence="3" id="KW-0966">Cell projection</keyword>
<gene>
    <name evidence="7" type="primary">106088446</name>
</gene>
<dbReference type="GO" id="GO:0005930">
    <property type="term" value="C:axoneme"/>
    <property type="evidence" value="ECO:0007669"/>
    <property type="project" value="TreeGrafter"/>
</dbReference>
<dbReference type="OrthoDB" id="10254794at2759"/>
<dbReference type="VEuPathDB" id="VectorBase:SCAU004047"/>
<feature type="domain" description="CCDC113/CCDC96 coiled-coil" evidence="6">
    <location>
        <begin position="423"/>
        <end position="598"/>
    </location>
</feature>
<dbReference type="Pfam" id="PF13870">
    <property type="entry name" value="CCDC113_CCDC96_CC"/>
    <property type="match status" value="1"/>
</dbReference>
<keyword evidence="2 4" id="KW-0175">Coiled coil</keyword>
<feature type="coiled-coil region" evidence="4">
    <location>
        <begin position="340"/>
        <end position="388"/>
    </location>
</feature>